<comment type="caution">
    <text evidence="1">The sequence shown here is derived from an EMBL/GenBank/DDBJ whole genome shotgun (WGS) entry which is preliminary data.</text>
</comment>
<dbReference type="EMBL" id="JABBGF010000001">
    <property type="protein sequence ID" value="NML57718.1"/>
    <property type="molecule type" value="Genomic_DNA"/>
</dbReference>
<proteinExistence type="predicted"/>
<reference evidence="1 2" key="1">
    <citation type="submission" date="2020-04" db="EMBL/GenBank/DDBJ databases">
        <title>Chryseobacterium sp. RJ-7-14 sp. nov., isolated from Jeju soil.</title>
        <authorList>
            <person name="Dahal R.H."/>
            <person name="Chaudhary D.K."/>
        </authorList>
    </citation>
    <scope>NUCLEOTIDE SEQUENCE [LARGE SCALE GENOMIC DNA]</scope>
    <source>
        <strain evidence="1 2">RJ-7-14</strain>
    </source>
</reference>
<dbReference type="Proteomes" id="UP000552615">
    <property type="component" value="Unassembled WGS sequence"/>
</dbReference>
<dbReference type="AlphaFoldDB" id="A0A7Y0A766"/>
<protein>
    <submittedName>
        <fullName evidence="1">Uncharacterized protein</fullName>
    </submittedName>
</protein>
<evidence type="ECO:0000313" key="1">
    <source>
        <dbReference type="EMBL" id="NML57718.1"/>
    </source>
</evidence>
<sequence length="107" mass="12676">MNNIENLIKEFKSFQESDPIKNYMQLLNISDTLLHDFPNSLRQEPFYSFTLDVINQLIELRIEIGSRKIYDGSDIDLEIVIREMNLLKSVVPEDKKMQKIINRLFRG</sequence>
<keyword evidence="2" id="KW-1185">Reference proteome</keyword>
<name>A0A7Y0A766_9FLAO</name>
<gene>
    <name evidence="1" type="ORF">HHL20_10225</name>
</gene>
<accession>A0A7Y0A766</accession>
<organism evidence="1 2">
    <name type="scientific">Chryseobacterium cheonjiense</name>
    <dbReference type="NCBI Taxonomy" id="2728845"/>
    <lineage>
        <taxon>Bacteria</taxon>
        <taxon>Pseudomonadati</taxon>
        <taxon>Bacteroidota</taxon>
        <taxon>Flavobacteriia</taxon>
        <taxon>Flavobacteriales</taxon>
        <taxon>Weeksellaceae</taxon>
        <taxon>Chryseobacterium group</taxon>
        <taxon>Chryseobacterium</taxon>
    </lineage>
</organism>
<dbReference type="RefSeq" id="WP_169231025.1">
    <property type="nucleotide sequence ID" value="NZ_JABBGF010000001.1"/>
</dbReference>
<evidence type="ECO:0000313" key="2">
    <source>
        <dbReference type="Proteomes" id="UP000552615"/>
    </source>
</evidence>